<dbReference type="AlphaFoldDB" id="A0AAW1HS82"/>
<sequence>MELEAQPVPLPLYNYDNVTKPITFVRHNILFGGSNKRVLIVGPSGCGKTNALIALYFLEDEYIGEYLPETPVAPKDDEDESLGEFEDDSRSLDLEKSETPVAPKDDEDESLGEFEDDSRSLDLEKSMAHALSLLQSKPSKSIIANKSLNKTGFRKIYGTCVIITTKQTF</sequence>
<feature type="region of interest" description="Disordered" evidence="1">
    <location>
        <begin position="68"/>
        <end position="118"/>
    </location>
</feature>
<evidence type="ECO:0000313" key="2">
    <source>
        <dbReference type="EMBL" id="KAK9679032.1"/>
    </source>
</evidence>
<evidence type="ECO:0000256" key="1">
    <source>
        <dbReference type="SAM" id="MobiDB-lite"/>
    </source>
</evidence>
<evidence type="ECO:0000313" key="3">
    <source>
        <dbReference type="Proteomes" id="UP001458880"/>
    </source>
</evidence>
<name>A0AAW1HS82_POPJA</name>
<feature type="compositionally biased region" description="Acidic residues" evidence="1">
    <location>
        <begin position="76"/>
        <end position="87"/>
    </location>
</feature>
<dbReference type="EMBL" id="JASPKY010001116">
    <property type="protein sequence ID" value="KAK9679032.1"/>
    <property type="molecule type" value="Genomic_DNA"/>
</dbReference>
<organism evidence="2 3">
    <name type="scientific">Popillia japonica</name>
    <name type="common">Japanese beetle</name>
    <dbReference type="NCBI Taxonomy" id="7064"/>
    <lineage>
        <taxon>Eukaryota</taxon>
        <taxon>Metazoa</taxon>
        <taxon>Ecdysozoa</taxon>
        <taxon>Arthropoda</taxon>
        <taxon>Hexapoda</taxon>
        <taxon>Insecta</taxon>
        <taxon>Pterygota</taxon>
        <taxon>Neoptera</taxon>
        <taxon>Endopterygota</taxon>
        <taxon>Coleoptera</taxon>
        <taxon>Polyphaga</taxon>
        <taxon>Scarabaeiformia</taxon>
        <taxon>Scarabaeidae</taxon>
        <taxon>Rutelinae</taxon>
        <taxon>Popillia</taxon>
    </lineage>
</organism>
<feature type="compositionally biased region" description="Basic and acidic residues" evidence="1">
    <location>
        <begin position="88"/>
        <end position="98"/>
    </location>
</feature>
<proteinExistence type="predicted"/>
<keyword evidence="3" id="KW-1185">Reference proteome</keyword>
<reference evidence="2 3" key="1">
    <citation type="journal article" date="2024" name="BMC Genomics">
        <title>De novo assembly and annotation of Popillia japonica's genome with initial clues to its potential as an invasive pest.</title>
        <authorList>
            <person name="Cucini C."/>
            <person name="Boschi S."/>
            <person name="Funari R."/>
            <person name="Cardaioli E."/>
            <person name="Iannotti N."/>
            <person name="Marturano G."/>
            <person name="Paoli F."/>
            <person name="Bruttini M."/>
            <person name="Carapelli A."/>
            <person name="Frati F."/>
            <person name="Nardi F."/>
        </authorList>
    </citation>
    <scope>NUCLEOTIDE SEQUENCE [LARGE SCALE GENOMIC DNA]</scope>
    <source>
        <strain evidence="2">DMR45628</strain>
    </source>
</reference>
<comment type="caution">
    <text evidence="2">The sequence shown here is derived from an EMBL/GenBank/DDBJ whole genome shotgun (WGS) entry which is preliminary data.</text>
</comment>
<accession>A0AAW1HS82</accession>
<gene>
    <name evidence="2" type="ORF">QE152_g40351</name>
</gene>
<protein>
    <submittedName>
        <fullName evidence="2">Uncharacterized protein</fullName>
    </submittedName>
</protein>
<feature type="compositionally biased region" description="Acidic residues" evidence="1">
    <location>
        <begin position="105"/>
        <end position="116"/>
    </location>
</feature>
<dbReference type="Proteomes" id="UP001458880">
    <property type="component" value="Unassembled WGS sequence"/>
</dbReference>